<feature type="region of interest" description="Disordered" evidence="1">
    <location>
        <begin position="1"/>
        <end position="41"/>
    </location>
</feature>
<gene>
    <name evidence="4" type="ORF">APLA_LOCUS17656</name>
    <name evidence="3" type="ORF">APLA_LOCUS7433</name>
</gene>
<dbReference type="OrthoDB" id="10400730at2759"/>
<keyword evidence="2" id="KW-0472">Membrane</keyword>
<organism evidence="3 6">
    <name type="scientific">Arctia plantaginis</name>
    <name type="common">Wood tiger moth</name>
    <name type="synonym">Phalaena plantaginis</name>
    <dbReference type="NCBI Taxonomy" id="874455"/>
    <lineage>
        <taxon>Eukaryota</taxon>
        <taxon>Metazoa</taxon>
        <taxon>Ecdysozoa</taxon>
        <taxon>Arthropoda</taxon>
        <taxon>Hexapoda</taxon>
        <taxon>Insecta</taxon>
        <taxon>Pterygota</taxon>
        <taxon>Neoptera</taxon>
        <taxon>Endopterygota</taxon>
        <taxon>Lepidoptera</taxon>
        <taxon>Glossata</taxon>
        <taxon>Ditrysia</taxon>
        <taxon>Noctuoidea</taxon>
        <taxon>Erebidae</taxon>
        <taxon>Arctiinae</taxon>
        <taxon>Arctia</taxon>
    </lineage>
</organism>
<comment type="caution">
    <text evidence="3">The sequence shown here is derived from an EMBL/GenBank/DDBJ whole genome shotgun (WGS) entry which is preliminary data.</text>
</comment>
<dbReference type="EMBL" id="CADEBD010000302">
    <property type="protein sequence ID" value="CAB3236554.1"/>
    <property type="molecule type" value="Genomic_DNA"/>
</dbReference>
<dbReference type="EMBL" id="CADEBC010000858">
    <property type="protein sequence ID" value="CAB3261117.1"/>
    <property type="molecule type" value="Genomic_DNA"/>
</dbReference>
<evidence type="ECO:0000313" key="4">
    <source>
        <dbReference type="EMBL" id="CAB3261117.1"/>
    </source>
</evidence>
<evidence type="ECO:0000313" key="5">
    <source>
        <dbReference type="Proteomes" id="UP000494106"/>
    </source>
</evidence>
<reference evidence="5 6" key="1">
    <citation type="submission" date="2020-04" db="EMBL/GenBank/DDBJ databases">
        <authorList>
            <person name="Wallbank WR R."/>
            <person name="Pardo Diaz C."/>
            <person name="Kozak K."/>
            <person name="Martin S."/>
            <person name="Jiggins C."/>
            <person name="Moest M."/>
            <person name="Warren A I."/>
            <person name="Byers J.R.P. K."/>
            <person name="Montejo-Kovacevich G."/>
            <person name="Yen C E."/>
        </authorList>
    </citation>
    <scope>NUCLEOTIDE SEQUENCE [LARGE SCALE GENOMIC DNA]</scope>
</reference>
<protein>
    <submittedName>
        <fullName evidence="3">Uncharacterized protein</fullName>
    </submittedName>
</protein>
<evidence type="ECO:0000256" key="2">
    <source>
        <dbReference type="SAM" id="Phobius"/>
    </source>
</evidence>
<accession>A0A8S0ZU04</accession>
<name>A0A8S0ZU04_ARCPL</name>
<evidence type="ECO:0000256" key="1">
    <source>
        <dbReference type="SAM" id="MobiDB-lite"/>
    </source>
</evidence>
<keyword evidence="2" id="KW-0812">Transmembrane</keyword>
<dbReference type="Proteomes" id="UP000494106">
    <property type="component" value="Unassembled WGS sequence"/>
</dbReference>
<feature type="transmembrane region" description="Helical" evidence="2">
    <location>
        <begin position="93"/>
        <end position="112"/>
    </location>
</feature>
<evidence type="ECO:0000313" key="6">
    <source>
        <dbReference type="Proteomes" id="UP000494256"/>
    </source>
</evidence>
<keyword evidence="2" id="KW-1133">Transmembrane helix</keyword>
<dbReference type="AlphaFoldDB" id="A0A8S0ZU04"/>
<dbReference type="Proteomes" id="UP000494256">
    <property type="component" value="Unassembled WGS sequence"/>
</dbReference>
<proteinExistence type="predicted"/>
<sequence length="119" mass="13699">MEDNAGPVTECERSTGACARSKPPAGSDSQPPRRERSARLHNRVPIPSRILNNQWSSLHIIYPHAFCLQYHIITCIWMYWHMLDAREPTTVSLHKRFWCVFLCTLVVSYFLADKGVLSI</sequence>
<evidence type="ECO:0000313" key="3">
    <source>
        <dbReference type="EMBL" id="CAB3236554.1"/>
    </source>
</evidence>
<keyword evidence="5" id="KW-1185">Reference proteome</keyword>
<feature type="transmembrane region" description="Helical" evidence="2">
    <location>
        <begin position="61"/>
        <end position="81"/>
    </location>
</feature>